<dbReference type="InterPro" id="IPR001492">
    <property type="entry name" value="Flagellin"/>
</dbReference>
<comment type="caution">
    <text evidence="8">The sequence shown here is derived from an EMBL/GenBank/DDBJ whole genome shotgun (WGS) entry which is preliminary data.</text>
</comment>
<reference evidence="8 9" key="1">
    <citation type="journal article" date="2013" name="Genome Announc.">
        <title>Genome Sequence of Plesiomonas shigelloides Strain 302-73 (Serotype O1).</title>
        <authorList>
            <person name="Pique N."/>
            <person name="Aquilini E."/>
            <person name="Alioto T."/>
            <person name="Minana-Galbis D."/>
            <person name="Tomas J.M."/>
        </authorList>
    </citation>
    <scope>NUCLEOTIDE SEQUENCE [LARGE SCALE GENOMIC DNA]</scope>
    <source>
        <strain evidence="8 9">302-73</strain>
    </source>
</reference>
<dbReference type="PANTHER" id="PTHR42792:SF2">
    <property type="entry name" value="FLAGELLIN"/>
    <property type="match status" value="1"/>
</dbReference>
<feature type="domain" description="Flagellin C-terminal" evidence="7">
    <location>
        <begin position="191"/>
        <end position="274"/>
    </location>
</feature>
<dbReference type="PATRIC" id="fig|1315976.3.peg.1311"/>
<organism evidence="8 9">
    <name type="scientific">Plesiomonas shigelloides 302-73</name>
    <dbReference type="NCBI Taxonomy" id="1315976"/>
    <lineage>
        <taxon>Bacteria</taxon>
        <taxon>Pseudomonadati</taxon>
        <taxon>Pseudomonadota</taxon>
        <taxon>Gammaproteobacteria</taxon>
        <taxon>Enterobacterales</taxon>
        <taxon>Enterobacteriaceae</taxon>
        <taxon>Plesiomonas</taxon>
    </lineage>
</organism>
<evidence type="ECO:0000313" key="9">
    <source>
        <dbReference type="Proteomes" id="UP000014012"/>
    </source>
</evidence>
<dbReference type="PRINTS" id="PR00207">
    <property type="entry name" value="FLAGELLIN"/>
</dbReference>
<dbReference type="Proteomes" id="UP000014012">
    <property type="component" value="Unassembled WGS sequence"/>
</dbReference>
<sequence length="275" mass="28694">MSLSVHTNQSSLTAQRSLASTQLSLNTSQQRLSTGLRINSAKDDAAGLQIANRMESQTRGLSVAQRNAADGISLSQTAEGALKEASNILQRQRELALQSANGTNTTADKTALNEEFTALNAELKRIKDTTTFAGKALFASAGGLKSGISFQVGAEMKTADKITVKVDTSSAFKSSAAITGSAGTIAGVVSGLDAAIKAMGSSMAQLGAVQNRFQSTINNLSNIEENVSVAKGRIMDADIAKESANMTKQNMMMQAGISVLSQANQTPSMIMGLLR</sequence>
<dbReference type="PANTHER" id="PTHR42792">
    <property type="entry name" value="FLAGELLIN"/>
    <property type="match status" value="1"/>
</dbReference>
<dbReference type="EMBL" id="AQQO01000043">
    <property type="protein sequence ID" value="EON89146.1"/>
    <property type="molecule type" value="Genomic_DNA"/>
</dbReference>
<dbReference type="InterPro" id="IPR046358">
    <property type="entry name" value="Flagellin_C"/>
</dbReference>
<dbReference type="OrthoDB" id="9796789at2"/>
<dbReference type="Gene3D" id="1.20.1330.10">
    <property type="entry name" value="f41 fragment of flagellin, N-terminal domain"/>
    <property type="match status" value="1"/>
</dbReference>
<protein>
    <recommendedName>
        <fullName evidence="5">Flagellin</fullName>
    </recommendedName>
</protein>
<evidence type="ECO:0000313" key="8">
    <source>
        <dbReference type="EMBL" id="EON89146.1"/>
    </source>
</evidence>
<dbReference type="InterPro" id="IPR042187">
    <property type="entry name" value="Flagellin_C_sub2"/>
</dbReference>
<dbReference type="STRING" id="703.SAMEA2665130_00042"/>
<dbReference type="HOGENOM" id="CLU_011142_2_2_6"/>
<dbReference type="GO" id="GO:0005198">
    <property type="term" value="F:structural molecule activity"/>
    <property type="evidence" value="ECO:0007669"/>
    <property type="project" value="UniProtKB-UniRule"/>
</dbReference>
<evidence type="ECO:0000256" key="4">
    <source>
        <dbReference type="ARBA" id="ARBA00023143"/>
    </source>
</evidence>
<dbReference type="SUPFAM" id="SSF64518">
    <property type="entry name" value="Phase 1 flagellin"/>
    <property type="match status" value="1"/>
</dbReference>
<dbReference type="Gene3D" id="6.10.10.10">
    <property type="entry name" value="Flagellar export chaperone, C-terminal domain"/>
    <property type="match status" value="1"/>
</dbReference>
<accession>R8AS43</accession>
<name>R8AS43_PLESH</name>
<dbReference type="InterPro" id="IPR001029">
    <property type="entry name" value="Flagellin_N"/>
</dbReference>
<dbReference type="GO" id="GO:0005576">
    <property type="term" value="C:extracellular region"/>
    <property type="evidence" value="ECO:0007669"/>
    <property type="project" value="UniProtKB-SubCell"/>
</dbReference>
<keyword evidence="3 5" id="KW-0964">Secreted</keyword>
<dbReference type="GO" id="GO:0009288">
    <property type="term" value="C:bacterial-type flagellum"/>
    <property type="evidence" value="ECO:0007669"/>
    <property type="project" value="UniProtKB-SubCell"/>
</dbReference>
<dbReference type="AlphaFoldDB" id="R8AS43"/>
<comment type="subcellular location">
    <subcellularLocation>
        <location evidence="5">Secreted</location>
    </subcellularLocation>
    <subcellularLocation>
        <location evidence="5">Bacterial flagellum</location>
    </subcellularLocation>
</comment>
<evidence type="ECO:0000256" key="5">
    <source>
        <dbReference type="RuleBase" id="RU362073"/>
    </source>
</evidence>
<proteinExistence type="inferred from homology"/>
<feature type="domain" description="Flagellin N-terminal" evidence="6">
    <location>
        <begin position="5"/>
        <end position="140"/>
    </location>
</feature>
<evidence type="ECO:0000256" key="2">
    <source>
        <dbReference type="ARBA" id="ARBA00005709"/>
    </source>
</evidence>
<evidence type="ECO:0000256" key="1">
    <source>
        <dbReference type="ARBA" id="ARBA00002270"/>
    </source>
</evidence>
<keyword evidence="9" id="KW-1185">Reference proteome</keyword>
<comment type="similarity">
    <text evidence="2 5">Belongs to the bacterial flagellin family.</text>
</comment>
<keyword evidence="8" id="KW-0282">Flagellum</keyword>
<keyword evidence="4 5" id="KW-0975">Bacterial flagellum</keyword>
<evidence type="ECO:0000259" key="6">
    <source>
        <dbReference type="Pfam" id="PF00669"/>
    </source>
</evidence>
<dbReference type="Pfam" id="PF00700">
    <property type="entry name" value="Flagellin_C"/>
    <property type="match status" value="1"/>
</dbReference>
<evidence type="ECO:0000259" key="7">
    <source>
        <dbReference type="Pfam" id="PF00700"/>
    </source>
</evidence>
<gene>
    <name evidence="8" type="ORF">PLESHI_06684</name>
</gene>
<dbReference type="RefSeq" id="WP_010862961.1">
    <property type="nucleotide sequence ID" value="NZ_KB944507.1"/>
</dbReference>
<keyword evidence="8" id="KW-0969">Cilium</keyword>
<comment type="function">
    <text evidence="1 5">Flagellin is the subunit protein which polymerizes to form the filaments of bacterial flagella.</text>
</comment>
<evidence type="ECO:0000256" key="3">
    <source>
        <dbReference type="ARBA" id="ARBA00022525"/>
    </source>
</evidence>
<dbReference type="Pfam" id="PF00669">
    <property type="entry name" value="Flagellin_N"/>
    <property type="match status" value="1"/>
</dbReference>
<keyword evidence="8" id="KW-0966">Cell projection</keyword>